<dbReference type="Proteomes" id="UP000287651">
    <property type="component" value="Unassembled WGS sequence"/>
</dbReference>
<feature type="region of interest" description="Disordered" evidence="1">
    <location>
        <begin position="60"/>
        <end position="85"/>
    </location>
</feature>
<gene>
    <name evidence="2" type="ORF">B296_00018611</name>
</gene>
<evidence type="ECO:0000256" key="1">
    <source>
        <dbReference type="SAM" id="MobiDB-lite"/>
    </source>
</evidence>
<feature type="region of interest" description="Disordered" evidence="1">
    <location>
        <begin position="114"/>
        <end position="133"/>
    </location>
</feature>
<feature type="compositionally biased region" description="Basic and acidic residues" evidence="1">
    <location>
        <begin position="65"/>
        <end position="79"/>
    </location>
</feature>
<comment type="caution">
    <text evidence="2">The sequence shown here is derived from an EMBL/GenBank/DDBJ whole genome shotgun (WGS) entry which is preliminary data.</text>
</comment>
<evidence type="ECO:0000313" key="2">
    <source>
        <dbReference type="EMBL" id="RRT65523.1"/>
    </source>
</evidence>
<dbReference type="EMBL" id="AMZH03005781">
    <property type="protein sequence ID" value="RRT65523.1"/>
    <property type="molecule type" value="Genomic_DNA"/>
</dbReference>
<feature type="compositionally biased region" description="Basic and acidic residues" evidence="1">
    <location>
        <begin position="118"/>
        <end position="127"/>
    </location>
</feature>
<name>A0A426ZNC4_ENSVE</name>
<dbReference type="AlphaFoldDB" id="A0A426ZNC4"/>
<sequence>MGRTASLGQIPFVHVVASSISATNHASGPRDSPLSSTHAMSSRSIGGYAISHSLSGCGLSTAESNGDRRQLVAHEDKSRPSGPRHNSLICAICGFWIMGPAAANQQREAPAVLGRSVRTRDSGDKRRYGAVAT</sequence>
<protein>
    <submittedName>
        <fullName evidence="2">Uncharacterized protein</fullName>
    </submittedName>
</protein>
<proteinExistence type="predicted"/>
<evidence type="ECO:0000313" key="3">
    <source>
        <dbReference type="Proteomes" id="UP000287651"/>
    </source>
</evidence>
<organism evidence="2 3">
    <name type="scientific">Ensete ventricosum</name>
    <name type="common">Abyssinian banana</name>
    <name type="synonym">Musa ensete</name>
    <dbReference type="NCBI Taxonomy" id="4639"/>
    <lineage>
        <taxon>Eukaryota</taxon>
        <taxon>Viridiplantae</taxon>
        <taxon>Streptophyta</taxon>
        <taxon>Embryophyta</taxon>
        <taxon>Tracheophyta</taxon>
        <taxon>Spermatophyta</taxon>
        <taxon>Magnoliopsida</taxon>
        <taxon>Liliopsida</taxon>
        <taxon>Zingiberales</taxon>
        <taxon>Musaceae</taxon>
        <taxon>Ensete</taxon>
    </lineage>
</organism>
<reference evidence="2 3" key="1">
    <citation type="journal article" date="2014" name="Agronomy (Basel)">
        <title>A Draft Genome Sequence for Ensete ventricosum, the Drought-Tolerant Tree Against Hunger.</title>
        <authorList>
            <person name="Harrison J."/>
            <person name="Moore K.A."/>
            <person name="Paszkiewicz K."/>
            <person name="Jones T."/>
            <person name="Grant M."/>
            <person name="Ambacheew D."/>
            <person name="Muzemil S."/>
            <person name="Studholme D.J."/>
        </authorList>
    </citation>
    <scope>NUCLEOTIDE SEQUENCE [LARGE SCALE GENOMIC DNA]</scope>
</reference>
<accession>A0A426ZNC4</accession>